<reference evidence="1" key="1">
    <citation type="submission" date="2019-04" db="EMBL/GenBank/DDBJ databases">
        <title>Microbes associate with the intestines of laboratory mice.</title>
        <authorList>
            <person name="Navarre W."/>
            <person name="Wong E."/>
            <person name="Huang K."/>
            <person name="Tropini C."/>
            <person name="Ng K."/>
            <person name="Yu B."/>
        </authorList>
    </citation>
    <scope>NUCLEOTIDE SEQUENCE</scope>
    <source>
        <strain evidence="1">NM73_A23</strain>
    </source>
</reference>
<dbReference type="Proteomes" id="UP000308886">
    <property type="component" value="Unassembled WGS sequence"/>
</dbReference>
<evidence type="ECO:0000313" key="1">
    <source>
        <dbReference type="EMBL" id="TGX80719.1"/>
    </source>
</evidence>
<evidence type="ECO:0000313" key="2">
    <source>
        <dbReference type="Proteomes" id="UP000308886"/>
    </source>
</evidence>
<dbReference type="EMBL" id="SRZC01000022">
    <property type="protein sequence ID" value="TGX80719.1"/>
    <property type="molecule type" value="Genomic_DNA"/>
</dbReference>
<keyword evidence="2" id="KW-1185">Reference proteome</keyword>
<organism evidence="1 2">
    <name type="scientific">Palleniella muris</name>
    <dbReference type="NCBI Taxonomy" id="3038145"/>
    <lineage>
        <taxon>Bacteria</taxon>
        <taxon>Pseudomonadati</taxon>
        <taxon>Bacteroidota</taxon>
        <taxon>Bacteroidia</taxon>
        <taxon>Bacteroidales</taxon>
        <taxon>Prevotellaceae</taxon>
        <taxon>Palleniella</taxon>
    </lineage>
</organism>
<name>A0AC61QMX1_9BACT</name>
<comment type="caution">
    <text evidence="1">The sequence shown here is derived from an EMBL/GenBank/DDBJ whole genome shotgun (WGS) entry which is preliminary data.</text>
</comment>
<sequence length="825" mass="91775">MTTNMKVKLPVSIAFSLLMAGSVYADGNITGSVVEKSTSESLSYATVILVNPETGATLPFGTLTDENGRFVIKNAPSGKYILRVSSIGNVPQEREVTVTDSEVNIGKIELAEDSKLLQEVVVKGQRSQMSVNAERRVFNVSSNIAATGASANELLASVPSVDVNSDGEISLRGNDDVLVWINGKEMGMNADNRAQILGQIPAETIESIEVMTNPSSKHSSAGTAGIINIRLKKDHRHGYFGSAEANVDTRGTANVNFNINYNEGKFESFAGLGLKTQHAPGGTTSRRNYADGSFLNSDGDTKQHENGMFLRLGTNFNPNDKNTFYLSAIGTLGHKWGNTATVHSSNLPNQWIGNVNRMHETGDTRGANILLGYKHSFGKDHSLDMNVSYNVWQGPNDNNSHELAEWADGREESVWHGQHQDLKISNWEAAVDYSNVVLPWLRLEAGYKGNYNHENSPASYAKGETEDNLQPLDNLYNRFRYDTDISALYLNVAGNHELLTFSAGLRGEWWQVRTRSLGYGQNDADVAPFKKNDFALFPTASIGWAFRGNNELKLNYSRRIRRPFGPQLNTFVNLADPSEVHLGNPLILPEFSHALELSYIKNWDEHMLSVSGYMRSNPDRISHVSFLAPMVGNSGIYTMYYGHANVGSMRNIGMEIISRNTLFRRLTLTTTLNLYNSHLGAWDTEYPLNGDFYTVHGDKQNRFVWDIRCMASVRLPWDLAFQATGRYNSRRVTAQGTMEPDWDVEAGLRKTVGAWNFSLVCKDIFNSKESKEILYGNGYTQSINKWSGGRTLRLAVTYSFGKTSTHSHDRHQHIDTGGYGEEHQH</sequence>
<protein>
    <submittedName>
        <fullName evidence="1">DUF2012 domain-containing protein</fullName>
    </submittedName>
</protein>
<proteinExistence type="predicted"/>
<gene>
    <name evidence="1" type="ORF">E5358_11915</name>
</gene>
<accession>A0AC61QMX1</accession>